<dbReference type="Gene3D" id="3.40.50.620">
    <property type="entry name" value="HUPs"/>
    <property type="match status" value="1"/>
</dbReference>
<dbReference type="PANTHER" id="PTHR31964:SF113">
    <property type="entry name" value="USPA DOMAIN-CONTAINING PROTEIN"/>
    <property type="match status" value="1"/>
</dbReference>
<reference evidence="2" key="1">
    <citation type="submission" date="2021-01" db="EMBL/GenBank/DDBJ databases">
        <authorList>
            <person name="Corre E."/>
            <person name="Pelletier E."/>
            <person name="Niang G."/>
            <person name="Scheremetjew M."/>
            <person name="Finn R."/>
            <person name="Kale V."/>
            <person name="Holt S."/>
            <person name="Cochrane G."/>
            <person name="Meng A."/>
            <person name="Brown T."/>
            <person name="Cohen L."/>
        </authorList>
    </citation>
    <scope>NUCLEOTIDE SEQUENCE</scope>
    <source>
        <strain evidence="2">CCCM811</strain>
    </source>
</reference>
<dbReference type="PANTHER" id="PTHR31964">
    <property type="entry name" value="ADENINE NUCLEOTIDE ALPHA HYDROLASES-LIKE SUPERFAMILY PROTEIN"/>
    <property type="match status" value="1"/>
</dbReference>
<dbReference type="Pfam" id="PF00582">
    <property type="entry name" value="Usp"/>
    <property type="match status" value="1"/>
</dbReference>
<feature type="domain" description="UspA" evidence="1">
    <location>
        <begin position="17"/>
        <end position="170"/>
    </location>
</feature>
<gene>
    <name evidence="2" type="ORF">LGLO00237_LOCUS3686</name>
</gene>
<evidence type="ECO:0000313" key="2">
    <source>
        <dbReference type="EMBL" id="CAE0649440.1"/>
    </source>
</evidence>
<name>A0A6U3CMH5_9EUKA</name>
<evidence type="ECO:0000259" key="1">
    <source>
        <dbReference type="Pfam" id="PF00582"/>
    </source>
</evidence>
<dbReference type="InterPro" id="IPR006016">
    <property type="entry name" value="UspA"/>
</dbReference>
<dbReference type="InterPro" id="IPR006015">
    <property type="entry name" value="Universal_stress_UspA"/>
</dbReference>
<dbReference type="PRINTS" id="PR01438">
    <property type="entry name" value="UNVRSLSTRESS"/>
</dbReference>
<sequence length="219" mass="23062">MSDEAKKSTSTSSKKSHVAIALDGSKYGHSILKWCSKHVFPRAGKVTLITAYGYIPVSCIPGPGIVYSVSRPDKAANKKLELAAKTTATQLLHTYATEAENLGCKPDELLAIPAEPRKAAKQALLEFTETAKPDFLVCGSRGMGAVARVFLGSVSDFLLHNAPCSVLIVRVEVDEGNLTEGKAISAAEGSSSKKTNVKKTKEEADVVAVASAVSDDAKA</sequence>
<dbReference type="EMBL" id="HBIV01005176">
    <property type="protein sequence ID" value="CAE0649440.1"/>
    <property type="molecule type" value="Transcribed_RNA"/>
</dbReference>
<accession>A0A6U3CMH5</accession>
<dbReference type="SUPFAM" id="SSF52402">
    <property type="entry name" value="Adenine nucleotide alpha hydrolases-like"/>
    <property type="match status" value="1"/>
</dbReference>
<proteinExistence type="predicted"/>
<dbReference type="InterPro" id="IPR014729">
    <property type="entry name" value="Rossmann-like_a/b/a_fold"/>
</dbReference>
<dbReference type="AlphaFoldDB" id="A0A6U3CMH5"/>
<dbReference type="CDD" id="cd23659">
    <property type="entry name" value="USP_At3g01520-like"/>
    <property type="match status" value="1"/>
</dbReference>
<organism evidence="2">
    <name type="scientific">Lotharella globosa</name>
    <dbReference type="NCBI Taxonomy" id="91324"/>
    <lineage>
        <taxon>Eukaryota</taxon>
        <taxon>Sar</taxon>
        <taxon>Rhizaria</taxon>
        <taxon>Cercozoa</taxon>
        <taxon>Chlorarachniophyceae</taxon>
        <taxon>Lotharella</taxon>
    </lineage>
</organism>
<protein>
    <recommendedName>
        <fullName evidence="1">UspA domain-containing protein</fullName>
    </recommendedName>
</protein>